<evidence type="ECO:0000313" key="1">
    <source>
        <dbReference type="EMBL" id="KAK0379118.1"/>
    </source>
</evidence>
<keyword evidence="2" id="KW-1185">Reference proteome</keyword>
<gene>
    <name evidence="1" type="ORF">CLIM01_03540</name>
</gene>
<protein>
    <recommendedName>
        <fullName evidence="3">Secreted protein</fullName>
    </recommendedName>
</protein>
<name>A0ABQ9Q5Y4_9PEZI</name>
<comment type="caution">
    <text evidence="1">The sequence shown here is derived from an EMBL/GenBank/DDBJ whole genome shotgun (WGS) entry which is preliminary data.</text>
</comment>
<evidence type="ECO:0008006" key="3">
    <source>
        <dbReference type="Google" id="ProtNLM"/>
    </source>
</evidence>
<sequence>MSLDLFWAVHYATRLLITGMTASALESSVGCTSTRSCSTAASTCPPSAPGSLGSCGRRKELIRDSHLGTFRECILGLWLLSRN</sequence>
<dbReference type="EMBL" id="JARUPT010000076">
    <property type="protein sequence ID" value="KAK0379118.1"/>
    <property type="molecule type" value="Genomic_DNA"/>
</dbReference>
<accession>A0ABQ9Q5Y4</accession>
<evidence type="ECO:0000313" key="2">
    <source>
        <dbReference type="Proteomes" id="UP001169217"/>
    </source>
</evidence>
<proteinExistence type="predicted"/>
<reference evidence="1" key="1">
    <citation type="submission" date="2023-04" db="EMBL/GenBank/DDBJ databases">
        <title>Colletotrichum limetticola genome sequence.</title>
        <authorList>
            <person name="Baroncelli R."/>
        </authorList>
    </citation>
    <scope>NUCLEOTIDE SEQUENCE</scope>
    <source>
        <strain evidence="1">KLA-Anderson</strain>
    </source>
</reference>
<dbReference type="Proteomes" id="UP001169217">
    <property type="component" value="Unassembled WGS sequence"/>
</dbReference>
<organism evidence="1 2">
    <name type="scientific">Colletotrichum limetticola</name>
    <dbReference type="NCBI Taxonomy" id="1209924"/>
    <lineage>
        <taxon>Eukaryota</taxon>
        <taxon>Fungi</taxon>
        <taxon>Dikarya</taxon>
        <taxon>Ascomycota</taxon>
        <taxon>Pezizomycotina</taxon>
        <taxon>Sordariomycetes</taxon>
        <taxon>Hypocreomycetidae</taxon>
        <taxon>Glomerellales</taxon>
        <taxon>Glomerellaceae</taxon>
        <taxon>Colletotrichum</taxon>
        <taxon>Colletotrichum acutatum species complex</taxon>
    </lineage>
</organism>